<dbReference type="KEGG" id="upl:DSM104440_02759"/>
<evidence type="ECO:0000256" key="1">
    <source>
        <dbReference type="SAM" id="SignalP"/>
    </source>
</evidence>
<evidence type="ECO:0000313" key="3">
    <source>
        <dbReference type="EMBL" id="QJR15932.1"/>
    </source>
</evidence>
<organism evidence="3 4">
    <name type="scientific">Usitatibacter palustris</name>
    <dbReference type="NCBI Taxonomy" id="2732487"/>
    <lineage>
        <taxon>Bacteria</taxon>
        <taxon>Pseudomonadati</taxon>
        <taxon>Pseudomonadota</taxon>
        <taxon>Betaproteobacteria</taxon>
        <taxon>Nitrosomonadales</taxon>
        <taxon>Usitatibacteraceae</taxon>
        <taxon>Usitatibacter</taxon>
    </lineage>
</organism>
<feature type="signal peptide" evidence="1">
    <location>
        <begin position="1"/>
        <end position="28"/>
    </location>
</feature>
<dbReference type="EMBL" id="CP053073">
    <property type="protein sequence ID" value="QJR15932.1"/>
    <property type="molecule type" value="Genomic_DNA"/>
</dbReference>
<sequence>MTAGARMKSITSLAALVAAAFLSTPSVAETIASPARPTTKCNPYPKHWDRIYLRYAVATDDPLILAMIAAVRDPASNPALYERMGAPKAIELLHIIDATMRLIYDDPQDIEEMTERFRADTELASRFRSIQAGVGFSDFPTQAPVLGPIREYYNASLNHFYLSSTPEEITWLDAGGGGGGWVRTGQSWSTQRLGFPGGFSPDYKSVYMFQGTPGIGPNSHYFTISPEECGYLRRTVGWSYVAVPFGALPPTNGQCPATAPVGLQLLYNNRAAQNDSNHRYTSDPAIYAQMQAQGWTGYGVALCVKAIGAP</sequence>
<accession>A0A6M4H9J7</accession>
<name>A0A6M4H9J7_9PROT</name>
<evidence type="ECO:0000313" key="4">
    <source>
        <dbReference type="Proteomes" id="UP000503096"/>
    </source>
</evidence>
<feature type="domain" description="DUF5648" evidence="2">
    <location>
        <begin position="150"/>
        <end position="303"/>
    </location>
</feature>
<proteinExistence type="predicted"/>
<gene>
    <name evidence="3" type="ORF">DSM104440_02759</name>
</gene>
<protein>
    <recommendedName>
        <fullName evidence="2">DUF5648 domain-containing protein</fullName>
    </recommendedName>
</protein>
<dbReference type="AlphaFoldDB" id="A0A6M4H9J7"/>
<dbReference type="InterPro" id="IPR043708">
    <property type="entry name" value="DUF5648"/>
</dbReference>
<keyword evidence="1" id="KW-0732">Signal</keyword>
<feature type="chain" id="PRO_5026904686" description="DUF5648 domain-containing protein" evidence="1">
    <location>
        <begin position="29"/>
        <end position="310"/>
    </location>
</feature>
<dbReference type="InParanoid" id="A0A6M4H9J7"/>
<reference evidence="3 4" key="1">
    <citation type="submission" date="2020-04" db="EMBL/GenBank/DDBJ databases">
        <title>Usitatibacter rugosus gen. nov., sp. nov. and Usitatibacter palustris sp. nov., novel members of Usitatibacteraceae fam. nov. within the order Nitrosomonadales isolated from soil.</title>
        <authorList>
            <person name="Huber K.J."/>
            <person name="Neumann-Schaal M."/>
            <person name="Geppert A."/>
            <person name="Luckner M."/>
            <person name="Wanner G."/>
            <person name="Overmann J."/>
        </authorList>
    </citation>
    <scope>NUCLEOTIDE SEQUENCE [LARGE SCALE GENOMIC DNA]</scope>
    <source>
        <strain evidence="3 4">Swamp67</strain>
    </source>
</reference>
<keyword evidence="4" id="KW-1185">Reference proteome</keyword>
<dbReference type="Proteomes" id="UP000503096">
    <property type="component" value="Chromosome"/>
</dbReference>
<evidence type="ECO:0000259" key="2">
    <source>
        <dbReference type="Pfam" id="PF18885"/>
    </source>
</evidence>
<dbReference type="Pfam" id="PF18885">
    <property type="entry name" value="DUF5648"/>
    <property type="match status" value="1"/>
</dbReference>